<evidence type="ECO:0000313" key="2">
    <source>
        <dbReference type="EMBL" id="MCX7571575.1"/>
    </source>
</evidence>
<accession>A0ABT3X3W4</accession>
<feature type="region of interest" description="Disordered" evidence="1">
    <location>
        <begin position="46"/>
        <end position="67"/>
    </location>
</feature>
<comment type="caution">
    <text evidence="2">The sequence shown here is derived from an EMBL/GenBank/DDBJ whole genome shotgun (WGS) entry which is preliminary data.</text>
</comment>
<dbReference type="Proteomes" id="UP001208017">
    <property type="component" value="Unassembled WGS sequence"/>
</dbReference>
<proteinExistence type="predicted"/>
<name>A0ABT3X3W4_9BACL</name>
<sequence length="358" mass="38049">MLTDDALETGGVTFGSASFTVPQFGPVLTGAPANDKMIRRSYGEYLRPDKHTQGDEEDLPRQNSNLHRYNRGIDPVYRITVDVQNDEEAKIAMDTMKKHGGLVEREQGGQVSDTTGMTTSDGTATGGSTVSRASADDMNAGARHEGSQAARTGGMTGAEDEGATEADLLTDGGVSDLVAADPGVIDPISIAAMLTPGGVPAPLVGMYGEEKENREVQNGAEEADRANATNATRADDTVETSYHTANLTDPYPYDQMDARDASFFTSANAGYGTAEDGKLTYNVGHDTLEPPGDERKDGVPQVTSEERRRSARRDGYTLDPLAPLSPQNFVDPNIGYGDFNLIDPLALSPDVEDSTPGH</sequence>
<evidence type="ECO:0000256" key="1">
    <source>
        <dbReference type="SAM" id="MobiDB-lite"/>
    </source>
</evidence>
<dbReference type="RefSeq" id="WP_267152821.1">
    <property type="nucleotide sequence ID" value="NZ_JAPMLT010000011.1"/>
</dbReference>
<gene>
    <name evidence="2" type="ORF">OS242_16625</name>
</gene>
<feature type="region of interest" description="Disordered" evidence="1">
    <location>
        <begin position="274"/>
        <end position="329"/>
    </location>
</feature>
<dbReference type="EMBL" id="JAPMLT010000011">
    <property type="protein sequence ID" value="MCX7571575.1"/>
    <property type="molecule type" value="Genomic_DNA"/>
</dbReference>
<evidence type="ECO:0000313" key="3">
    <source>
        <dbReference type="Proteomes" id="UP001208017"/>
    </source>
</evidence>
<keyword evidence="3" id="KW-1185">Reference proteome</keyword>
<protein>
    <submittedName>
        <fullName evidence="2">Uncharacterized protein</fullName>
    </submittedName>
</protein>
<organism evidence="2 3">
    <name type="scientific">Tumebacillus lacus</name>
    <dbReference type="NCBI Taxonomy" id="2995335"/>
    <lineage>
        <taxon>Bacteria</taxon>
        <taxon>Bacillati</taxon>
        <taxon>Bacillota</taxon>
        <taxon>Bacilli</taxon>
        <taxon>Bacillales</taxon>
        <taxon>Alicyclobacillaceae</taxon>
        <taxon>Tumebacillus</taxon>
    </lineage>
</organism>
<feature type="region of interest" description="Disordered" evidence="1">
    <location>
        <begin position="103"/>
        <end position="160"/>
    </location>
</feature>
<feature type="region of interest" description="Disordered" evidence="1">
    <location>
        <begin position="217"/>
        <end position="249"/>
    </location>
</feature>
<reference evidence="2 3" key="1">
    <citation type="submission" date="2022-11" db="EMBL/GenBank/DDBJ databases">
        <title>Study of microbial diversity in lake waters.</title>
        <authorList>
            <person name="Zhang J."/>
        </authorList>
    </citation>
    <scope>NUCLEOTIDE SEQUENCE [LARGE SCALE GENOMIC DNA]</scope>
    <source>
        <strain evidence="2 3">DT12</strain>
    </source>
</reference>
<feature type="compositionally biased region" description="Basic and acidic residues" evidence="1">
    <location>
        <begin position="286"/>
        <end position="316"/>
    </location>
</feature>
<feature type="compositionally biased region" description="Low complexity" evidence="1">
    <location>
        <begin position="111"/>
        <end position="131"/>
    </location>
</feature>